<dbReference type="GO" id="GO:0007601">
    <property type="term" value="P:visual perception"/>
    <property type="evidence" value="ECO:0007669"/>
    <property type="project" value="InterPro"/>
</dbReference>
<dbReference type="PANTHER" id="PTHR12199:SF3">
    <property type="entry name" value="INTERPHOTORECEPTOR MATRIX PROTEOGLYCAN 1"/>
    <property type="match status" value="1"/>
</dbReference>
<keyword evidence="2" id="KW-1185">Reference proteome</keyword>
<name>A0A674NHK1_TAKRU</name>
<dbReference type="AlphaFoldDB" id="A0A674NHK1"/>
<reference evidence="1" key="3">
    <citation type="submission" date="2025-09" db="UniProtKB">
        <authorList>
            <consortium name="Ensembl"/>
        </authorList>
    </citation>
    <scope>IDENTIFICATION</scope>
</reference>
<dbReference type="Proteomes" id="UP000005226">
    <property type="component" value="Chromosome 2"/>
</dbReference>
<protein>
    <recommendedName>
        <fullName evidence="3">Interphotoreceptor matrix proteoglycan 1a</fullName>
    </recommendedName>
</protein>
<evidence type="ECO:0000313" key="2">
    <source>
        <dbReference type="Proteomes" id="UP000005226"/>
    </source>
</evidence>
<evidence type="ECO:0000313" key="1">
    <source>
        <dbReference type="Ensembl" id="ENSTRUP00000073270.1"/>
    </source>
</evidence>
<reference evidence="1 2" key="1">
    <citation type="journal article" date="2011" name="Genome Biol. Evol.">
        <title>Integration of the genetic map and genome assembly of fugu facilitates insights into distinct features of genome evolution in teleosts and mammals.</title>
        <authorList>
            <person name="Kai W."/>
            <person name="Kikuchi K."/>
            <person name="Tohari S."/>
            <person name="Chew A.K."/>
            <person name="Tay A."/>
            <person name="Fujiwara A."/>
            <person name="Hosoya S."/>
            <person name="Suetake H."/>
            <person name="Naruse K."/>
            <person name="Brenner S."/>
            <person name="Suzuki Y."/>
            <person name="Venkatesh B."/>
        </authorList>
    </citation>
    <scope>NUCLEOTIDE SEQUENCE [LARGE SCALE GENOMIC DNA]</scope>
</reference>
<dbReference type="PANTHER" id="PTHR12199">
    <property type="entry name" value="INTERPHOTORECEPTOR MATRIX PROTEOGLYCAN"/>
    <property type="match status" value="1"/>
</dbReference>
<dbReference type="Ensembl" id="ENSTRUT00000071475.1">
    <property type="protein sequence ID" value="ENSTRUP00000073270.1"/>
    <property type="gene ID" value="ENSTRUG00000030356.1"/>
</dbReference>
<evidence type="ECO:0008006" key="3">
    <source>
        <dbReference type="Google" id="ProtNLM"/>
    </source>
</evidence>
<dbReference type="InterPro" id="IPR039861">
    <property type="entry name" value="IMPG"/>
</dbReference>
<sequence>MKEVISSHRTYYKLRVCQEAIWEAFRIFFDRVPNSEEYRAWVYACQHQNLCMDDLAQNFSSSQEHQDVLLRDPDGSQYNDIKEELTAKVTFDFRGLEDTVVIFWEMTLMGFIVKLTPD</sequence>
<dbReference type="InParanoid" id="A0A674NHK1"/>
<organism evidence="1 2">
    <name type="scientific">Takifugu rubripes</name>
    <name type="common">Japanese pufferfish</name>
    <name type="synonym">Fugu rubripes</name>
    <dbReference type="NCBI Taxonomy" id="31033"/>
    <lineage>
        <taxon>Eukaryota</taxon>
        <taxon>Metazoa</taxon>
        <taxon>Chordata</taxon>
        <taxon>Craniata</taxon>
        <taxon>Vertebrata</taxon>
        <taxon>Euteleostomi</taxon>
        <taxon>Actinopterygii</taxon>
        <taxon>Neopterygii</taxon>
        <taxon>Teleostei</taxon>
        <taxon>Neoteleostei</taxon>
        <taxon>Acanthomorphata</taxon>
        <taxon>Eupercaria</taxon>
        <taxon>Tetraodontiformes</taxon>
        <taxon>Tetradontoidea</taxon>
        <taxon>Tetraodontidae</taxon>
        <taxon>Takifugu</taxon>
    </lineage>
</organism>
<accession>A0A674NHK1</accession>
<reference evidence="1" key="2">
    <citation type="submission" date="2025-08" db="UniProtKB">
        <authorList>
            <consortium name="Ensembl"/>
        </authorList>
    </citation>
    <scope>IDENTIFICATION</scope>
</reference>
<dbReference type="GeneTree" id="ENSGT00530000063503"/>
<proteinExistence type="predicted"/>